<gene>
    <name evidence="1" type="ORF">GSY63_02190</name>
</gene>
<evidence type="ECO:0000313" key="2">
    <source>
        <dbReference type="Proteomes" id="UP000638732"/>
    </source>
</evidence>
<protein>
    <submittedName>
        <fullName evidence="1">Uncharacterized protein</fullName>
    </submittedName>
</protein>
<dbReference type="EMBL" id="WWEO01000036">
    <property type="protein sequence ID" value="NCD68161.1"/>
    <property type="molecule type" value="Genomic_DNA"/>
</dbReference>
<proteinExistence type="predicted"/>
<comment type="caution">
    <text evidence="1">The sequence shown here is derived from an EMBL/GenBank/DDBJ whole genome shotgun (WGS) entry which is preliminary data.</text>
</comment>
<dbReference type="AlphaFoldDB" id="A0A965ZE91"/>
<dbReference type="RefSeq" id="WP_166584188.1">
    <property type="nucleotide sequence ID" value="NZ_WWEO01000036.1"/>
</dbReference>
<keyword evidence="2" id="KW-1185">Reference proteome</keyword>
<dbReference type="Proteomes" id="UP000638732">
    <property type="component" value="Unassembled WGS sequence"/>
</dbReference>
<organism evidence="1 2">
    <name type="scientific">Mucilaginibacter agri</name>
    <dbReference type="NCBI Taxonomy" id="2695265"/>
    <lineage>
        <taxon>Bacteria</taxon>
        <taxon>Pseudomonadati</taxon>
        <taxon>Bacteroidota</taxon>
        <taxon>Sphingobacteriia</taxon>
        <taxon>Sphingobacteriales</taxon>
        <taxon>Sphingobacteriaceae</taxon>
        <taxon>Mucilaginibacter</taxon>
    </lineage>
</organism>
<accession>A0A965ZE91</accession>
<name>A0A965ZE91_9SPHI</name>
<sequence>MAIKKLSRWNVRLTLVVGLLLFNAVAFFYLGKINGERSCNINSLNEVHYEPEPTGGTYEPSFQTILAQELKHKLKAIAQPYTKEKINSVIHEVEEQTNLRNFMTLVTVDSSLYKVIISNGDNKAKRSSFLLLANDSIYYLKPLKIVKDLK</sequence>
<evidence type="ECO:0000313" key="1">
    <source>
        <dbReference type="EMBL" id="NCD68161.1"/>
    </source>
</evidence>
<reference evidence="1" key="1">
    <citation type="submission" date="2020-01" db="EMBL/GenBank/DDBJ databases">
        <authorList>
            <person name="Seo Y.L."/>
        </authorList>
    </citation>
    <scope>NUCLEOTIDE SEQUENCE</scope>
    <source>
        <strain evidence="1">R11</strain>
    </source>
</reference>
<reference evidence="1" key="2">
    <citation type="submission" date="2020-10" db="EMBL/GenBank/DDBJ databases">
        <title>Mucilaginibacter sp. nov., isolated from soil.</title>
        <authorList>
            <person name="Jeon C.O."/>
        </authorList>
    </citation>
    <scope>NUCLEOTIDE SEQUENCE</scope>
    <source>
        <strain evidence="1">R11</strain>
    </source>
</reference>